<evidence type="ECO:0000313" key="2">
    <source>
        <dbReference type="RefSeq" id="XP_025407614.1"/>
    </source>
</evidence>
<sequence>MNSSSKDIVSFQSSSKKRTIRLKMFDYFLNVPHGTPLIDQLEEVAFIMGRSLVTKVARSKFYFIVQYKIGSRSISIFGQNKMSCIDQCELEMVYMLQKLCKFV</sequence>
<dbReference type="AlphaFoldDB" id="A0A8B8F9U2"/>
<keyword evidence="1" id="KW-1185">Reference proteome</keyword>
<protein>
    <submittedName>
        <fullName evidence="2">Uncharacterized protein LOC112681584</fullName>
    </submittedName>
</protein>
<dbReference type="Proteomes" id="UP000694846">
    <property type="component" value="Unplaced"/>
</dbReference>
<dbReference type="RefSeq" id="XP_025407614.1">
    <property type="nucleotide sequence ID" value="XM_025551829.1"/>
</dbReference>
<evidence type="ECO:0000313" key="1">
    <source>
        <dbReference type="Proteomes" id="UP000694846"/>
    </source>
</evidence>
<gene>
    <name evidence="2" type="primary">LOC112681584</name>
</gene>
<name>A0A8B8F9U2_9HEMI</name>
<dbReference type="GeneID" id="112681584"/>
<accession>A0A8B8F9U2</accession>
<proteinExistence type="predicted"/>
<reference evidence="2" key="1">
    <citation type="submission" date="2025-08" db="UniProtKB">
        <authorList>
            <consortium name="RefSeq"/>
        </authorList>
    </citation>
    <scope>IDENTIFICATION</scope>
    <source>
        <tissue evidence="2">Whole body</tissue>
    </source>
</reference>
<organism evidence="1 2">
    <name type="scientific">Sipha flava</name>
    <name type="common">yellow sugarcane aphid</name>
    <dbReference type="NCBI Taxonomy" id="143950"/>
    <lineage>
        <taxon>Eukaryota</taxon>
        <taxon>Metazoa</taxon>
        <taxon>Ecdysozoa</taxon>
        <taxon>Arthropoda</taxon>
        <taxon>Hexapoda</taxon>
        <taxon>Insecta</taxon>
        <taxon>Pterygota</taxon>
        <taxon>Neoptera</taxon>
        <taxon>Paraneoptera</taxon>
        <taxon>Hemiptera</taxon>
        <taxon>Sternorrhyncha</taxon>
        <taxon>Aphidomorpha</taxon>
        <taxon>Aphidoidea</taxon>
        <taxon>Aphididae</taxon>
        <taxon>Sipha</taxon>
    </lineage>
</organism>